<dbReference type="EMBL" id="GL733868">
    <property type="protein sequence ID" value="EFX62052.1"/>
    <property type="molecule type" value="Genomic_DNA"/>
</dbReference>
<evidence type="ECO:0000313" key="2">
    <source>
        <dbReference type="EMBL" id="EFX62052.1"/>
    </source>
</evidence>
<accession>E9I1S8</accession>
<dbReference type="HOGENOM" id="CLU_1541671_0_0_1"/>
<sequence length="174" mass="20849">MRRIEGMKFFNLCGFAVKSIKFPVTVLPVYVIRPTVVLKLPMNQNHHRYPQWENRSITVKMRRIEGMKFFNLCGFAVKSIKFPVTVLPVYVIRPTVVLKLPMNQNHHRYPQWENRSITVKMRRIEGMKRWCDEITWTGFDALDCSPRMVLRFLWVRWMLTMTEHHSSVNPTFLH</sequence>
<organism evidence="2 3">
    <name type="scientific">Daphnia pulex</name>
    <name type="common">Water flea</name>
    <dbReference type="NCBI Taxonomy" id="6669"/>
    <lineage>
        <taxon>Eukaryota</taxon>
        <taxon>Metazoa</taxon>
        <taxon>Ecdysozoa</taxon>
        <taxon>Arthropoda</taxon>
        <taxon>Crustacea</taxon>
        <taxon>Branchiopoda</taxon>
        <taxon>Diplostraca</taxon>
        <taxon>Cladocera</taxon>
        <taxon>Anomopoda</taxon>
        <taxon>Daphniidae</taxon>
        <taxon>Daphnia</taxon>
    </lineage>
</organism>
<protein>
    <submittedName>
        <fullName evidence="2">Uncharacterized protein</fullName>
    </submittedName>
</protein>
<keyword evidence="1" id="KW-1133">Transmembrane helix</keyword>
<gene>
    <name evidence="2" type="ORF">DAPPUDRAFT_271136</name>
</gene>
<dbReference type="Proteomes" id="UP000000305">
    <property type="component" value="Unassembled WGS sequence"/>
</dbReference>
<proteinExistence type="predicted"/>
<keyword evidence="1" id="KW-0472">Membrane</keyword>
<dbReference type="AlphaFoldDB" id="E9I1S8"/>
<dbReference type="InParanoid" id="E9I1S8"/>
<dbReference type="KEGG" id="dpx:DAPPUDRAFT_271136"/>
<evidence type="ECO:0000256" key="1">
    <source>
        <dbReference type="SAM" id="Phobius"/>
    </source>
</evidence>
<feature type="transmembrane region" description="Helical" evidence="1">
    <location>
        <begin position="69"/>
        <end position="92"/>
    </location>
</feature>
<keyword evidence="3" id="KW-1185">Reference proteome</keyword>
<reference evidence="2 3" key="1">
    <citation type="journal article" date="2011" name="Science">
        <title>The ecoresponsive genome of Daphnia pulex.</title>
        <authorList>
            <person name="Colbourne J.K."/>
            <person name="Pfrender M.E."/>
            <person name="Gilbert D."/>
            <person name="Thomas W.K."/>
            <person name="Tucker A."/>
            <person name="Oakley T.H."/>
            <person name="Tokishita S."/>
            <person name="Aerts A."/>
            <person name="Arnold G.J."/>
            <person name="Basu M.K."/>
            <person name="Bauer D.J."/>
            <person name="Caceres C.E."/>
            <person name="Carmel L."/>
            <person name="Casola C."/>
            <person name="Choi J.H."/>
            <person name="Detter J.C."/>
            <person name="Dong Q."/>
            <person name="Dusheyko S."/>
            <person name="Eads B.D."/>
            <person name="Frohlich T."/>
            <person name="Geiler-Samerotte K.A."/>
            <person name="Gerlach D."/>
            <person name="Hatcher P."/>
            <person name="Jogdeo S."/>
            <person name="Krijgsveld J."/>
            <person name="Kriventseva E.V."/>
            <person name="Kultz D."/>
            <person name="Laforsch C."/>
            <person name="Lindquist E."/>
            <person name="Lopez J."/>
            <person name="Manak J.R."/>
            <person name="Muller J."/>
            <person name="Pangilinan J."/>
            <person name="Patwardhan R.P."/>
            <person name="Pitluck S."/>
            <person name="Pritham E.J."/>
            <person name="Rechtsteiner A."/>
            <person name="Rho M."/>
            <person name="Rogozin I.B."/>
            <person name="Sakarya O."/>
            <person name="Salamov A."/>
            <person name="Schaack S."/>
            <person name="Shapiro H."/>
            <person name="Shiga Y."/>
            <person name="Skalitzky C."/>
            <person name="Smith Z."/>
            <person name="Souvorov A."/>
            <person name="Sung W."/>
            <person name="Tang Z."/>
            <person name="Tsuchiya D."/>
            <person name="Tu H."/>
            <person name="Vos H."/>
            <person name="Wang M."/>
            <person name="Wolf Y.I."/>
            <person name="Yamagata H."/>
            <person name="Yamada T."/>
            <person name="Ye Y."/>
            <person name="Shaw J.R."/>
            <person name="Andrews J."/>
            <person name="Crease T.J."/>
            <person name="Tang H."/>
            <person name="Lucas S.M."/>
            <person name="Robertson H.M."/>
            <person name="Bork P."/>
            <person name="Koonin E.V."/>
            <person name="Zdobnov E.M."/>
            <person name="Grigoriev I.V."/>
            <person name="Lynch M."/>
            <person name="Boore J.L."/>
        </authorList>
    </citation>
    <scope>NUCLEOTIDE SEQUENCE [LARGE SCALE GENOMIC DNA]</scope>
</reference>
<name>E9I1S8_DAPPU</name>
<keyword evidence="1" id="KW-0812">Transmembrane</keyword>
<evidence type="ECO:0000313" key="3">
    <source>
        <dbReference type="Proteomes" id="UP000000305"/>
    </source>
</evidence>